<feature type="non-terminal residue" evidence="3">
    <location>
        <position position="1"/>
    </location>
</feature>
<evidence type="ECO:0000259" key="2">
    <source>
        <dbReference type="Pfam" id="PF17102"/>
    </source>
</evidence>
<dbReference type="PANTHER" id="PTHR24045">
    <property type="match status" value="1"/>
</dbReference>
<sequence>NIKPKLKNVNPSINRMNLSRAQVGVPPIGVAERFYAYQPEIASLHQKLDTFAESLLFVNSLLNQRYGYKARKVPSHMPHLISKNVMHSLQNVFSREYEKTSSHRFRHP</sequence>
<evidence type="ECO:0000256" key="1">
    <source>
        <dbReference type="ARBA" id="ARBA00022679"/>
    </source>
</evidence>
<dbReference type="PANTHER" id="PTHR24045:SF0">
    <property type="entry name" value="N-ACETYLGLUCOSAMINE-1-PHOSPHOTRANSFERASE SUBUNITS ALPHA_BETA"/>
    <property type="match status" value="1"/>
</dbReference>
<dbReference type="AlphaFoldDB" id="A0A1B6F3Y2"/>
<gene>
    <name evidence="3" type="ORF">g.44460</name>
</gene>
<organism evidence="3">
    <name type="scientific">Cuerna arida</name>
    <dbReference type="NCBI Taxonomy" id="1464854"/>
    <lineage>
        <taxon>Eukaryota</taxon>
        <taxon>Metazoa</taxon>
        <taxon>Ecdysozoa</taxon>
        <taxon>Arthropoda</taxon>
        <taxon>Hexapoda</taxon>
        <taxon>Insecta</taxon>
        <taxon>Pterygota</taxon>
        <taxon>Neoptera</taxon>
        <taxon>Paraneoptera</taxon>
        <taxon>Hemiptera</taxon>
        <taxon>Auchenorrhyncha</taxon>
        <taxon>Membracoidea</taxon>
        <taxon>Cicadellidae</taxon>
        <taxon>Cicadellinae</taxon>
        <taxon>Proconiini</taxon>
        <taxon>Cuerna</taxon>
    </lineage>
</organism>
<dbReference type="GO" id="GO:0046835">
    <property type="term" value="P:carbohydrate phosphorylation"/>
    <property type="evidence" value="ECO:0007669"/>
    <property type="project" value="TreeGrafter"/>
</dbReference>
<feature type="domain" description="Stealth protein CR3 conserved region 3" evidence="2">
    <location>
        <begin position="75"/>
        <end position="108"/>
    </location>
</feature>
<accession>A0A1B6F3Y2</accession>
<dbReference type="InterPro" id="IPR047141">
    <property type="entry name" value="Stealth"/>
</dbReference>
<keyword evidence="1" id="KW-0808">Transferase</keyword>
<feature type="non-terminal residue" evidence="3">
    <location>
        <position position="108"/>
    </location>
</feature>
<dbReference type="InterPro" id="IPR031357">
    <property type="entry name" value="Stealth_CR3"/>
</dbReference>
<protein>
    <recommendedName>
        <fullName evidence="2">Stealth protein CR3 conserved region 3 domain-containing protein</fullName>
    </recommendedName>
</protein>
<dbReference type="GO" id="GO:0003976">
    <property type="term" value="F:UDP-N-acetylglucosamine-lysosomal-enzyme N-acetylglucosaminephosphotransferase activity"/>
    <property type="evidence" value="ECO:0007669"/>
    <property type="project" value="TreeGrafter"/>
</dbReference>
<reference evidence="3" key="1">
    <citation type="submission" date="2015-11" db="EMBL/GenBank/DDBJ databases">
        <title>De novo transcriptome assembly of four potential Pierce s Disease insect vectors from Arizona vineyards.</title>
        <authorList>
            <person name="Tassone E.E."/>
        </authorList>
    </citation>
    <scope>NUCLEOTIDE SEQUENCE</scope>
</reference>
<dbReference type="GO" id="GO:0005794">
    <property type="term" value="C:Golgi apparatus"/>
    <property type="evidence" value="ECO:0007669"/>
    <property type="project" value="TreeGrafter"/>
</dbReference>
<dbReference type="EMBL" id="GECZ01024810">
    <property type="protein sequence ID" value="JAS44959.1"/>
    <property type="molecule type" value="Transcribed_RNA"/>
</dbReference>
<dbReference type="GO" id="GO:0016256">
    <property type="term" value="P:N-glycan processing to lysosome"/>
    <property type="evidence" value="ECO:0007669"/>
    <property type="project" value="TreeGrafter"/>
</dbReference>
<proteinExistence type="predicted"/>
<evidence type="ECO:0000313" key="3">
    <source>
        <dbReference type="EMBL" id="JAS44959.1"/>
    </source>
</evidence>
<dbReference type="Pfam" id="PF17102">
    <property type="entry name" value="Stealth_CR3"/>
    <property type="match status" value="1"/>
</dbReference>
<name>A0A1B6F3Y2_9HEMI</name>